<evidence type="ECO:0000313" key="5">
    <source>
        <dbReference type="EMBL" id="SMX67057.1"/>
    </source>
</evidence>
<dbReference type="EMBL" id="FXYX01000001">
    <property type="protein sequence ID" value="SMX67057.1"/>
    <property type="molecule type" value="Genomic_DNA"/>
</dbReference>
<keyword evidence="6" id="KW-1185">Reference proteome</keyword>
<proteinExistence type="inferred from homology"/>
<feature type="region of interest" description="Disordered" evidence="2">
    <location>
        <begin position="531"/>
        <end position="557"/>
    </location>
</feature>
<dbReference type="PANTHER" id="PTHR33744:SF1">
    <property type="entry name" value="DNA-BINDING TRANSCRIPTIONAL ACTIVATOR ADER"/>
    <property type="match status" value="1"/>
</dbReference>
<gene>
    <name evidence="5" type="ORF">BI49514_00381</name>
</gene>
<dbReference type="PANTHER" id="PTHR33744">
    <property type="entry name" value="CARBOHYDRATE DIACID REGULATOR"/>
    <property type="match status" value="1"/>
</dbReference>
<dbReference type="InterPro" id="IPR041522">
    <property type="entry name" value="CdaR_GGDEF"/>
</dbReference>
<dbReference type="Proteomes" id="UP000234382">
    <property type="component" value="Unassembled WGS sequence"/>
</dbReference>
<reference evidence="6" key="1">
    <citation type="submission" date="2017-03" db="EMBL/GenBank/DDBJ databases">
        <authorList>
            <person name="Monnet C."/>
        </authorList>
    </citation>
    <scope>NUCLEOTIDE SEQUENCE [LARGE SCALE GENOMIC DNA]</scope>
    <source>
        <strain evidence="6">ATCC 49514</strain>
    </source>
</reference>
<organism evidence="5 6">
    <name type="scientific">Brevibacterium iodinum ATCC 49514</name>
    <dbReference type="NCBI Taxonomy" id="1255616"/>
    <lineage>
        <taxon>Bacteria</taxon>
        <taxon>Bacillati</taxon>
        <taxon>Actinomycetota</taxon>
        <taxon>Actinomycetes</taxon>
        <taxon>Micrococcales</taxon>
        <taxon>Brevibacteriaceae</taxon>
        <taxon>Brevibacterium</taxon>
    </lineage>
</organism>
<dbReference type="RefSeq" id="WP_101543790.1">
    <property type="nucleotide sequence ID" value="NZ_FXYX01000001.1"/>
</dbReference>
<evidence type="ECO:0000256" key="1">
    <source>
        <dbReference type="ARBA" id="ARBA00006754"/>
    </source>
</evidence>
<feature type="domain" description="CdaR GGDEF-like" evidence="4">
    <location>
        <begin position="326"/>
        <end position="462"/>
    </location>
</feature>
<evidence type="ECO:0000313" key="6">
    <source>
        <dbReference type="Proteomes" id="UP000234382"/>
    </source>
</evidence>
<evidence type="ECO:0000256" key="2">
    <source>
        <dbReference type="SAM" id="MobiDB-lite"/>
    </source>
</evidence>
<dbReference type="Pfam" id="PF13556">
    <property type="entry name" value="HTH_30"/>
    <property type="match status" value="1"/>
</dbReference>
<evidence type="ECO:0000259" key="4">
    <source>
        <dbReference type="Pfam" id="PF17853"/>
    </source>
</evidence>
<dbReference type="Pfam" id="PF17853">
    <property type="entry name" value="GGDEF_2"/>
    <property type="match status" value="1"/>
</dbReference>
<evidence type="ECO:0000259" key="3">
    <source>
        <dbReference type="Pfam" id="PF13556"/>
    </source>
</evidence>
<dbReference type="Gene3D" id="1.10.10.2840">
    <property type="entry name" value="PucR C-terminal helix-turn-helix domain"/>
    <property type="match status" value="1"/>
</dbReference>
<feature type="compositionally biased region" description="Polar residues" evidence="2">
    <location>
        <begin position="488"/>
        <end position="497"/>
    </location>
</feature>
<dbReference type="InterPro" id="IPR051448">
    <property type="entry name" value="CdaR-like_regulators"/>
</dbReference>
<protein>
    <submittedName>
        <fullName evidence="5">PucR C-terminal helix-turn-helix domain-containing protein</fullName>
    </submittedName>
</protein>
<feature type="region of interest" description="Disordered" evidence="2">
    <location>
        <begin position="473"/>
        <end position="502"/>
    </location>
</feature>
<dbReference type="InterPro" id="IPR042070">
    <property type="entry name" value="PucR_C-HTH_sf"/>
</dbReference>
<dbReference type="InterPro" id="IPR025736">
    <property type="entry name" value="PucR_C-HTH_dom"/>
</dbReference>
<feature type="domain" description="PucR C-terminal helix-turn-helix" evidence="3">
    <location>
        <begin position="574"/>
        <end position="631"/>
    </location>
</feature>
<comment type="similarity">
    <text evidence="1">Belongs to the CdaR family.</text>
</comment>
<accession>A0A2H1HVW5</accession>
<name>A0A2H1HVW5_9MICO</name>
<sequence length="636" mass="66720">MTDTASPRLSRLIRDTEGFLLPLTEVADDVAVARVEFGFDLPAASTEPSAPALTAPRAAPLTATRTVSTAEATDHGSLNATVVLVTEPVRSPAGLDSVLTDYVGAAALVVPPGTHSHLGDGADLRGSAGRAPVLLERSPHVTWSEILVQLRQLIEGATSALAWPDVDDLSALAAVIAETTGASITIEDPASRVLAHANLGDELDEIRRETILSGAIPDWRIAELEESGFLDTIRRSTDVVERPAEGTSPARSVIALRSEGELIGTIWAAYPAEVDPEPLREVLCDAARAALPVMLRTLRRSPFEKRIRREALGGILAGSADLGPSATLLSLPFSGSFCVLAFTEVAPDREPVLRFHLRAAFADAVLAHVSSTGAAHAGHGSVPVGPAYNGPADVSMNRSGTGERVHLAALVQMSEPMNADQVRDHVIAALRRSLPKSETLCFGVGTPVDRLDAVHRSWAEAAYIVDAVQTVTEAGPGADDDDDVDPTPQKNSGTRASPSAHGRIVGATIRDVAARVVGLQVADTLLAADERVIGGGPGPADGRAPTGQRTPSGAGVLGPAQALAAHDSQHNGSLLETLRVYFATVGNSAEASRRLHVHTNSLRHRLGRIEEITGLSTAEPAERLWLELSVLAHDRS</sequence>
<dbReference type="AlphaFoldDB" id="A0A2H1HVW5"/>